<evidence type="ECO:0000256" key="5">
    <source>
        <dbReference type="ARBA" id="ARBA00048128"/>
    </source>
</evidence>
<evidence type="ECO:0000256" key="2">
    <source>
        <dbReference type="ARBA" id="ARBA00012415"/>
    </source>
</evidence>
<dbReference type="Proteomes" id="UP000176498">
    <property type="component" value="Unassembled WGS sequence"/>
</dbReference>
<keyword evidence="3 6" id="KW-0808">Transferase</keyword>
<dbReference type="GO" id="GO:0003983">
    <property type="term" value="F:UTP:glucose-1-phosphate uridylyltransferase activity"/>
    <property type="evidence" value="ECO:0007669"/>
    <property type="project" value="UniProtKB-EC"/>
</dbReference>
<evidence type="ECO:0000256" key="6">
    <source>
        <dbReference type="RuleBase" id="RU361259"/>
    </source>
</evidence>
<evidence type="ECO:0000313" key="9">
    <source>
        <dbReference type="Proteomes" id="UP000176498"/>
    </source>
</evidence>
<protein>
    <recommendedName>
        <fullName evidence="2 6">UTP--glucose-1-phosphate uridylyltransferase</fullName>
        <ecNumber evidence="2 6">2.7.7.9</ecNumber>
    </recommendedName>
    <alternativeName>
        <fullName evidence="6">UDP-glucose pyrophosphorylase</fullName>
    </alternativeName>
</protein>
<dbReference type="InterPro" id="IPR029044">
    <property type="entry name" value="Nucleotide-diphossugar_trans"/>
</dbReference>
<feature type="domain" description="Nucleotidyl transferase" evidence="7">
    <location>
        <begin position="6"/>
        <end position="267"/>
    </location>
</feature>
<comment type="caution">
    <text evidence="8">The sequence shown here is derived from an EMBL/GenBank/DDBJ whole genome shotgun (WGS) entry which is preliminary data.</text>
</comment>
<proteinExistence type="inferred from homology"/>
<comment type="similarity">
    <text evidence="1 6">Belongs to the UDPGP type 2 family.</text>
</comment>
<name>A0A1G1XPA9_9BACT</name>
<reference evidence="8 9" key="1">
    <citation type="journal article" date="2016" name="Nat. Commun.">
        <title>Thousands of microbial genomes shed light on interconnected biogeochemical processes in an aquifer system.</title>
        <authorList>
            <person name="Anantharaman K."/>
            <person name="Brown C.T."/>
            <person name="Hug L.A."/>
            <person name="Sharon I."/>
            <person name="Castelle C.J."/>
            <person name="Probst A.J."/>
            <person name="Thomas B.C."/>
            <person name="Singh A."/>
            <person name="Wilkins M.J."/>
            <person name="Karaoz U."/>
            <person name="Brodie E.L."/>
            <person name="Williams K.H."/>
            <person name="Hubbard S.S."/>
            <person name="Banfield J.F."/>
        </authorList>
    </citation>
    <scope>NUCLEOTIDE SEQUENCE [LARGE SCALE GENOMIC DNA]</scope>
</reference>
<dbReference type="InterPro" id="IPR005771">
    <property type="entry name" value="GalU_uridylyltTrfase_bac/arc"/>
</dbReference>
<dbReference type="InterPro" id="IPR005835">
    <property type="entry name" value="NTP_transferase_dom"/>
</dbReference>
<keyword evidence="4 6" id="KW-0548">Nucleotidyltransferase</keyword>
<dbReference type="CDD" id="cd02541">
    <property type="entry name" value="UGPase_prokaryotic"/>
    <property type="match status" value="1"/>
</dbReference>
<organism evidence="8 9">
    <name type="scientific">Candidatus Buchananbacteria bacterium RBG_13_36_9</name>
    <dbReference type="NCBI Taxonomy" id="1797530"/>
    <lineage>
        <taxon>Bacteria</taxon>
        <taxon>Candidatus Buchananiibacteriota</taxon>
    </lineage>
</organism>
<evidence type="ECO:0000313" key="8">
    <source>
        <dbReference type="EMBL" id="OGY41446.1"/>
    </source>
</evidence>
<comment type="catalytic activity">
    <reaction evidence="5 6">
        <text>alpha-D-glucose 1-phosphate + UTP + H(+) = UDP-alpha-D-glucose + diphosphate</text>
        <dbReference type="Rhea" id="RHEA:19889"/>
        <dbReference type="ChEBI" id="CHEBI:15378"/>
        <dbReference type="ChEBI" id="CHEBI:33019"/>
        <dbReference type="ChEBI" id="CHEBI:46398"/>
        <dbReference type="ChEBI" id="CHEBI:58601"/>
        <dbReference type="ChEBI" id="CHEBI:58885"/>
        <dbReference type="EC" id="2.7.7.9"/>
    </reaction>
</comment>
<dbReference type="Pfam" id="PF00483">
    <property type="entry name" value="NTP_transferase"/>
    <property type="match status" value="1"/>
</dbReference>
<gene>
    <name evidence="8" type="ORF">A2Y82_00840</name>
</gene>
<dbReference type="Gene3D" id="3.90.550.10">
    <property type="entry name" value="Spore Coat Polysaccharide Biosynthesis Protein SpsA, Chain A"/>
    <property type="match status" value="1"/>
</dbReference>
<dbReference type="SUPFAM" id="SSF53448">
    <property type="entry name" value="Nucleotide-diphospho-sugar transferases"/>
    <property type="match status" value="1"/>
</dbReference>
<dbReference type="AlphaFoldDB" id="A0A1G1XPA9"/>
<dbReference type="NCBIfam" id="TIGR01099">
    <property type="entry name" value="galU"/>
    <property type="match status" value="1"/>
</dbReference>
<dbReference type="PANTHER" id="PTHR43197:SF1">
    <property type="entry name" value="UTP--GLUCOSE-1-PHOSPHATE URIDYLYLTRANSFERASE"/>
    <property type="match status" value="1"/>
</dbReference>
<evidence type="ECO:0000256" key="4">
    <source>
        <dbReference type="ARBA" id="ARBA00022695"/>
    </source>
</evidence>
<dbReference type="EMBL" id="MHHZ01000018">
    <property type="protein sequence ID" value="OGY41446.1"/>
    <property type="molecule type" value="Genomic_DNA"/>
</dbReference>
<accession>A0A1G1XPA9</accession>
<evidence type="ECO:0000256" key="3">
    <source>
        <dbReference type="ARBA" id="ARBA00022679"/>
    </source>
</evidence>
<dbReference type="EC" id="2.7.7.9" evidence="2 6"/>
<evidence type="ECO:0000259" key="7">
    <source>
        <dbReference type="Pfam" id="PF00483"/>
    </source>
</evidence>
<dbReference type="GO" id="GO:0006011">
    <property type="term" value="P:UDP-alpha-D-glucose metabolic process"/>
    <property type="evidence" value="ECO:0007669"/>
    <property type="project" value="InterPro"/>
</dbReference>
<sequence length="291" mass="32949">MLKIRKAIIPVAGFGTRFLPATKAMPKEMLPIIDKPVIQYIVEEAVASGIEDIILVTGASKRAIEDHFDYNYELQNWLKKQGKEEMRTEIKKIADLANFIYIRQKGPYGNGTPVLNAKRIIGDEPFAVIWGDDLFINKRKPRLKQLIEVYNKYQNPVLTAIKINDEGTKKYGVIDGVKVEDKVYQIKKIVEKPGPAKAPSRIGTLGAYILTPDIFTALEKTKIGKGHELWLVDAIFNLSKKRPLYAALVEGTYYDTGSKLGWLQANVDFALKRADLNTDFRKYIKSLKAKF</sequence>
<evidence type="ECO:0000256" key="1">
    <source>
        <dbReference type="ARBA" id="ARBA00006890"/>
    </source>
</evidence>
<dbReference type="PANTHER" id="PTHR43197">
    <property type="entry name" value="UTP--GLUCOSE-1-PHOSPHATE URIDYLYLTRANSFERASE"/>
    <property type="match status" value="1"/>
</dbReference>